<evidence type="ECO:0000313" key="2">
    <source>
        <dbReference type="Proteomes" id="UP000828390"/>
    </source>
</evidence>
<name>A0A9D4EWM8_DREPO</name>
<comment type="caution">
    <text evidence="1">The sequence shown here is derived from an EMBL/GenBank/DDBJ whole genome shotgun (WGS) entry which is preliminary data.</text>
</comment>
<reference evidence="1" key="1">
    <citation type="journal article" date="2019" name="bioRxiv">
        <title>The Genome of the Zebra Mussel, Dreissena polymorpha: A Resource for Invasive Species Research.</title>
        <authorList>
            <person name="McCartney M.A."/>
            <person name="Auch B."/>
            <person name="Kono T."/>
            <person name="Mallez S."/>
            <person name="Zhang Y."/>
            <person name="Obille A."/>
            <person name="Becker A."/>
            <person name="Abrahante J.E."/>
            <person name="Garbe J."/>
            <person name="Badalamenti J.P."/>
            <person name="Herman A."/>
            <person name="Mangelson H."/>
            <person name="Liachko I."/>
            <person name="Sullivan S."/>
            <person name="Sone E.D."/>
            <person name="Koren S."/>
            <person name="Silverstein K.A.T."/>
            <person name="Beckman K.B."/>
            <person name="Gohl D.M."/>
        </authorList>
    </citation>
    <scope>NUCLEOTIDE SEQUENCE</scope>
    <source>
        <strain evidence="1">Duluth1</strain>
        <tissue evidence="1">Whole animal</tissue>
    </source>
</reference>
<dbReference type="EMBL" id="JAIWYP010000008">
    <property type="protein sequence ID" value="KAH3788184.1"/>
    <property type="molecule type" value="Genomic_DNA"/>
</dbReference>
<organism evidence="1 2">
    <name type="scientific">Dreissena polymorpha</name>
    <name type="common">Zebra mussel</name>
    <name type="synonym">Mytilus polymorpha</name>
    <dbReference type="NCBI Taxonomy" id="45954"/>
    <lineage>
        <taxon>Eukaryota</taxon>
        <taxon>Metazoa</taxon>
        <taxon>Spiralia</taxon>
        <taxon>Lophotrochozoa</taxon>
        <taxon>Mollusca</taxon>
        <taxon>Bivalvia</taxon>
        <taxon>Autobranchia</taxon>
        <taxon>Heteroconchia</taxon>
        <taxon>Euheterodonta</taxon>
        <taxon>Imparidentia</taxon>
        <taxon>Neoheterodontei</taxon>
        <taxon>Myida</taxon>
        <taxon>Dreissenoidea</taxon>
        <taxon>Dreissenidae</taxon>
        <taxon>Dreissena</taxon>
    </lineage>
</organism>
<protein>
    <submittedName>
        <fullName evidence="1">Uncharacterized protein</fullName>
    </submittedName>
</protein>
<proteinExistence type="predicted"/>
<dbReference type="AlphaFoldDB" id="A0A9D4EWM8"/>
<dbReference type="Proteomes" id="UP000828390">
    <property type="component" value="Unassembled WGS sequence"/>
</dbReference>
<evidence type="ECO:0000313" key="1">
    <source>
        <dbReference type="EMBL" id="KAH3788184.1"/>
    </source>
</evidence>
<accession>A0A9D4EWM8</accession>
<reference evidence="1" key="2">
    <citation type="submission" date="2020-11" db="EMBL/GenBank/DDBJ databases">
        <authorList>
            <person name="McCartney M.A."/>
            <person name="Auch B."/>
            <person name="Kono T."/>
            <person name="Mallez S."/>
            <person name="Becker A."/>
            <person name="Gohl D.M."/>
            <person name="Silverstein K.A.T."/>
            <person name="Koren S."/>
            <person name="Bechman K.B."/>
            <person name="Herman A."/>
            <person name="Abrahante J.E."/>
            <person name="Garbe J."/>
        </authorList>
    </citation>
    <scope>NUCLEOTIDE SEQUENCE</scope>
    <source>
        <strain evidence="1">Duluth1</strain>
        <tissue evidence="1">Whole animal</tissue>
    </source>
</reference>
<keyword evidence="2" id="KW-1185">Reference proteome</keyword>
<gene>
    <name evidence="1" type="ORF">DPMN_166317</name>
</gene>
<sequence>MYQNCCEAAPRSETASWEPFSGPHSYTTLVSCVTCGLVSTSVLHEQTGRTSFSLTRVCSACTTTMDGCACTDVVVNV</sequence>